<name>A0ABV9TLY8_9MICC</name>
<feature type="region of interest" description="Disordered" evidence="1">
    <location>
        <begin position="1"/>
        <end position="66"/>
    </location>
</feature>
<organism evidence="3 4">
    <name type="scientific">Kocuria oceani</name>
    <dbReference type="NCBI Taxonomy" id="988827"/>
    <lineage>
        <taxon>Bacteria</taxon>
        <taxon>Bacillati</taxon>
        <taxon>Actinomycetota</taxon>
        <taxon>Actinomycetes</taxon>
        <taxon>Micrococcales</taxon>
        <taxon>Micrococcaceae</taxon>
        <taxon>Kocuria</taxon>
    </lineage>
</organism>
<evidence type="ECO:0000259" key="2">
    <source>
        <dbReference type="Pfam" id="PF19843"/>
    </source>
</evidence>
<reference evidence="4" key="1">
    <citation type="journal article" date="2019" name="Int. J. Syst. Evol. Microbiol.">
        <title>The Global Catalogue of Microorganisms (GCM) 10K type strain sequencing project: providing services to taxonomists for standard genome sequencing and annotation.</title>
        <authorList>
            <consortium name="The Broad Institute Genomics Platform"/>
            <consortium name="The Broad Institute Genome Sequencing Center for Infectious Disease"/>
            <person name="Wu L."/>
            <person name="Ma J."/>
        </authorList>
    </citation>
    <scope>NUCLEOTIDE SEQUENCE [LARGE SCALE GENOMIC DNA]</scope>
    <source>
        <strain evidence="4">CGMCC 4.6946</strain>
    </source>
</reference>
<evidence type="ECO:0000313" key="4">
    <source>
        <dbReference type="Proteomes" id="UP001595797"/>
    </source>
</evidence>
<evidence type="ECO:0000256" key="1">
    <source>
        <dbReference type="SAM" id="MobiDB-lite"/>
    </source>
</evidence>
<feature type="domain" description="DUF6318" evidence="2">
    <location>
        <begin position="51"/>
        <end position="203"/>
    </location>
</feature>
<dbReference type="InterPro" id="IPR046281">
    <property type="entry name" value="DUF6318"/>
</dbReference>
<dbReference type="Proteomes" id="UP001595797">
    <property type="component" value="Unassembled WGS sequence"/>
</dbReference>
<accession>A0ABV9TLY8</accession>
<comment type="caution">
    <text evidence="3">The sequence shown here is derived from an EMBL/GenBank/DDBJ whole genome shotgun (WGS) entry which is preliminary data.</text>
</comment>
<evidence type="ECO:0000313" key="3">
    <source>
        <dbReference type="EMBL" id="MFC4904508.1"/>
    </source>
</evidence>
<dbReference type="RefSeq" id="WP_139318487.1">
    <property type="nucleotide sequence ID" value="NZ_JARAMH010000011.1"/>
</dbReference>
<proteinExistence type="predicted"/>
<gene>
    <name evidence="3" type="ORF">ACFPCS_13105</name>
</gene>
<protein>
    <submittedName>
        <fullName evidence="3">DUF6318 family protein</fullName>
    </submittedName>
</protein>
<keyword evidence="4" id="KW-1185">Reference proteome</keyword>
<sequence length="214" mass="22566">MALVLTGCVPDDDGAAASPSSPASAGVAAEETGGGSPPPSSTSGPADASAEYVPASLDGPAQNVPKPVMPELAREESREGAQAFLDYWSDAMWYANQTGDTTYVRAIVSESCEVCIDQFNVVEDVYEQGAWFVGGRESILLQESVITPTSDGVYKPIALSDSEGIKLVEQGRVTYEAQPRTGKGDPFPIYLDFDQDAWIYITAANMPGVGVSDE</sequence>
<feature type="compositionally biased region" description="Low complexity" evidence="1">
    <location>
        <begin position="15"/>
        <end position="29"/>
    </location>
</feature>
<dbReference type="EMBL" id="JBHSIW010000017">
    <property type="protein sequence ID" value="MFC4904508.1"/>
    <property type="molecule type" value="Genomic_DNA"/>
</dbReference>
<dbReference type="Pfam" id="PF19843">
    <property type="entry name" value="DUF6318"/>
    <property type="match status" value="1"/>
</dbReference>